<comment type="caution">
    <text evidence="2">The sequence shown here is derived from an EMBL/GenBank/DDBJ whole genome shotgun (WGS) entry which is preliminary data.</text>
</comment>
<feature type="region of interest" description="Disordered" evidence="1">
    <location>
        <begin position="37"/>
        <end position="70"/>
    </location>
</feature>
<reference evidence="2" key="1">
    <citation type="submission" date="2021-01" db="EMBL/GenBank/DDBJ databases">
        <authorList>
            <person name="Zahm M."/>
            <person name="Roques C."/>
            <person name="Cabau C."/>
            <person name="Klopp C."/>
            <person name="Donnadieu C."/>
            <person name="Jouanno E."/>
            <person name="Lampietro C."/>
            <person name="Louis A."/>
            <person name="Herpin A."/>
            <person name="Echchiki A."/>
            <person name="Berthelot C."/>
            <person name="Parey E."/>
            <person name="Roest-Crollius H."/>
            <person name="Braasch I."/>
            <person name="Postlethwait J."/>
            <person name="Bobe J."/>
            <person name="Montfort J."/>
            <person name="Bouchez O."/>
            <person name="Begum T."/>
            <person name="Mejri S."/>
            <person name="Adams A."/>
            <person name="Chen W.-J."/>
            <person name="Guiguen Y."/>
        </authorList>
    </citation>
    <scope>NUCLEOTIDE SEQUENCE</scope>
    <source>
        <tissue evidence="2">Blood</tissue>
    </source>
</reference>
<name>A0A8T3CTG2_9TELE</name>
<proteinExistence type="predicted"/>
<dbReference type="AlphaFoldDB" id="A0A8T3CTG2"/>
<gene>
    <name evidence="2" type="ORF">AGOR_G00197100</name>
</gene>
<accession>A0A8T3CTG2</accession>
<protein>
    <submittedName>
        <fullName evidence="2">Uncharacterized protein</fullName>
    </submittedName>
</protein>
<keyword evidence="3" id="KW-1185">Reference proteome</keyword>
<evidence type="ECO:0000256" key="1">
    <source>
        <dbReference type="SAM" id="MobiDB-lite"/>
    </source>
</evidence>
<dbReference type="Proteomes" id="UP000829720">
    <property type="component" value="Unassembled WGS sequence"/>
</dbReference>
<dbReference type="OrthoDB" id="8955728at2759"/>
<sequence length="125" mass="14019">MKYFISAVVIKHETKTSRFPGRLSNLIRTVLQAELIEDSSSPAQPSTAGAPGTDPEVDRSAEGQTGSWATAHVEKKADELARLWTALPHGDKLCLLYPSHHQDRLMKARFQATFPLRSEVIKRHW</sequence>
<evidence type="ECO:0000313" key="2">
    <source>
        <dbReference type="EMBL" id="KAI1886564.1"/>
    </source>
</evidence>
<dbReference type="EMBL" id="JAERUA010000019">
    <property type="protein sequence ID" value="KAI1886564.1"/>
    <property type="molecule type" value="Genomic_DNA"/>
</dbReference>
<feature type="compositionally biased region" description="Polar residues" evidence="1">
    <location>
        <begin position="38"/>
        <end position="47"/>
    </location>
</feature>
<evidence type="ECO:0000313" key="3">
    <source>
        <dbReference type="Proteomes" id="UP000829720"/>
    </source>
</evidence>
<organism evidence="2 3">
    <name type="scientific">Albula goreensis</name>
    <dbReference type="NCBI Taxonomy" id="1534307"/>
    <lineage>
        <taxon>Eukaryota</taxon>
        <taxon>Metazoa</taxon>
        <taxon>Chordata</taxon>
        <taxon>Craniata</taxon>
        <taxon>Vertebrata</taxon>
        <taxon>Euteleostomi</taxon>
        <taxon>Actinopterygii</taxon>
        <taxon>Neopterygii</taxon>
        <taxon>Teleostei</taxon>
        <taxon>Albuliformes</taxon>
        <taxon>Albulidae</taxon>
        <taxon>Albula</taxon>
    </lineage>
</organism>